<name>A0A914CGB4_9BILA</name>
<proteinExistence type="predicted"/>
<dbReference type="AlphaFoldDB" id="A0A914CGB4"/>
<keyword evidence="1" id="KW-1185">Reference proteome</keyword>
<dbReference type="Proteomes" id="UP000887540">
    <property type="component" value="Unplaced"/>
</dbReference>
<organism evidence="1 2">
    <name type="scientific">Acrobeloides nanus</name>
    <dbReference type="NCBI Taxonomy" id="290746"/>
    <lineage>
        <taxon>Eukaryota</taxon>
        <taxon>Metazoa</taxon>
        <taxon>Ecdysozoa</taxon>
        <taxon>Nematoda</taxon>
        <taxon>Chromadorea</taxon>
        <taxon>Rhabditida</taxon>
        <taxon>Tylenchina</taxon>
        <taxon>Cephalobomorpha</taxon>
        <taxon>Cephaloboidea</taxon>
        <taxon>Cephalobidae</taxon>
        <taxon>Acrobeloides</taxon>
    </lineage>
</organism>
<dbReference type="PANTHER" id="PTHR46068">
    <property type="entry name" value="PROTEIN CBG27172"/>
    <property type="match status" value="1"/>
</dbReference>
<dbReference type="Gene3D" id="3.30.420.10">
    <property type="entry name" value="Ribonuclease H-like superfamily/Ribonuclease H"/>
    <property type="match status" value="1"/>
</dbReference>
<reference evidence="2" key="1">
    <citation type="submission" date="2022-11" db="UniProtKB">
        <authorList>
            <consortium name="WormBaseParasite"/>
        </authorList>
    </citation>
    <scope>IDENTIFICATION</scope>
</reference>
<dbReference type="PANTHER" id="PTHR46068:SF1">
    <property type="entry name" value="TRANSPOSASE IS30-LIKE HTH DOMAIN-CONTAINING PROTEIN"/>
    <property type="match status" value="1"/>
</dbReference>
<dbReference type="InterPro" id="IPR036397">
    <property type="entry name" value="RNaseH_sf"/>
</dbReference>
<protein>
    <submittedName>
        <fullName evidence="2">Transposase</fullName>
    </submittedName>
</protein>
<evidence type="ECO:0000313" key="1">
    <source>
        <dbReference type="Proteomes" id="UP000887540"/>
    </source>
</evidence>
<sequence>MIPLVFVDPGAKVNRVYYREQILSDVVEPWAQRHFAGRDWIFQQDSAPAHKAIETQNWIRDHFPDFISKEEWPANSPDLNPIDFSIRGILKAKACATSHKSLESLKAAILKAWNEIPLGTQRATVDEVPKRLNAYIKAKEGYFEL</sequence>
<evidence type="ECO:0000313" key="2">
    <source>
        <dbReference type="WBParaSite" id="ACRNAN_scaffold1040.g18333.t1"/>
    </source>
</evidence>
<dbReference type="WBParaSite" id="ACRNAN_scaffold1040.g18333.t1">
    <property type="protein sequence ID" value="ACRNAN_scaffold1040.g18333.t1"/>
    <property type="gene ID" value="ACRNAN_scaffold1040.g18333"/>
</dbReference>
<dbReference type="GO" id="GO:0003676">
    <property type="term" value="F:nucleic acid binding"/>
    <property type="evidence" value="ECO:0007669"/>
    <property type="project" value="InterPro"/>
</dbReference>
<accession>A0A914CGB4</accession>